<dbReference type="InterPro" id="IPR003646">
    <property type="entry name" value="SH3-like_bac-type"/>
</dbReference>
<evidence type="ECO:0000313" key="3">
    <source>
        <dbReference type="Proteomes" id="UP000183982"/>
    </source>
</evidence>
<dbReference type="CDD" id="cd00174">
    <property type="entry name" value="SH3"/>
    <property type="match status" value="1"/>
</dbReference>
<dbReference type="Gene3D" id="2.30.30.40">
    <property type="entry name" value="SH3 Domains"/>
    <property type="match status" value="1"/>
</dbReference>
<dbReference type="EMBL" id="FQZQ01000013">
    <property type="protein sequence ID" value="SHJ81115.1"/>
    <property type="molecule type" value="Genomic_DNA"/>
</dbReference>
<dbReference type="SUPFAM" id="SSF50044">
    <property type="entry name" value="SH3-domain"/>
    <property type="match status" value="1"/>
</dbReference>
<proteinExistence type="predicted"/>
<dbReference type="STRING" id="1470563.SAMN05444000_113103"/>
<protein>
    <submittedName>
        <fullName evidence="2">SH3 domain-containing protein</fullName>
    </submittedName>
</protein>
<keyword evidence="3" id="KW-1185">Reference proteome</keyword>
<dbReference type="AlphaFoldDB" id="A0A1M6MCF7"/>
<gene>
    <name evidence="2" type="ORF">SAMN05444000_113103</name>
</gene>
<dbReference type="InterPro" id="IPR036028">
    <property type="entry name" value="SH3-like_dom_sf"/>
</dbReference>
<dbReference type="PROSITE" id="PS51781">
    <property type="entry name" value="SH3B"/>
    <property type="match status" value="1"/>
</dbReference>
<feature type="domain" description="SH3b" evidence="1">
    <location>
        <begin position="141"/>
        <end position="206"/>
    </location>
</feature>
<dbReference type="Proteomes" id="UP000183982">
    <property type="component" value="Unassembled WGS sequence"/>
</dbReference>
<evidence type="ECO:0000259" key="1">
    <source>
        <dbReference type="PROSITE" id="PS51781"/>
    </source>
</evidence>
<dbReference type="Pfam" id="PF08239">
    <property type="entry name" value="SH3_3"/>
    <property type="match status" value="1"/>
</dbReference>
<name>A0A1M6MCF7_9RHOB</name>
<organism evidence="2 3">
    <name type="scientific">Shimia gijangensis</name>
    <dbReference type="NCBI Taxonomy" id="1470563"/>
    <lineage>
        <taxon>Bacteria</taxon>
        <taxon>Pseudomonadati</taxon>
        <taxon>Pseudomonadota</taxon>
        <taxon>Alphaproteobacteria</taxon>
        <taxon>Rhodobacterales</taxon>
        <taxon>Roseobacteraceae</taxon>
    </lineage>
</organism>
<dbReference type="RefSeq" id="WP_073253114.1">
    <property type="nucleotide sequence ID" value="NZ_FQZQ01000013.1"/>
</dbReference>
<dbReference type="SMART" id="SM00287">
    <property type="entry name" value="SH3b"/>
    <property type="match status" value="1"/>
</dbReference>
<accession>A0A1M6MCF7</accession>
<reference evidence="3" key="1">
    <citation type="submission" date="2016-11" db="EMBL/GenBank/DDBJ databases">
        <authorList>
            <person name="Varghese N."/>
            <person name="Submissions S."/>
        </authorList>
    </citation>
    <scope>NUCLEOTIDE SEQUENCE [LARGE SCALE GENOMIC DNA]</scope>
    <source>
        <strain evidence="3">DSM 100564</strain>
    </source>
</reference>
<evidence type="ECO:0000313" key="2">
    <source>
        <dbReference type="EMBL" id="SHJ81115.1"/>
    </source>
</evidence>
<dbReference type="OrthoDB" id="7433551at2"/>
<sequence length="206" mass="22198">MKRFILLSFIFLGWGFYEFSGGAEFEPEPPARLARYEAEKVARDDAARKSEAAHKKAVAEAAKSQKSKPADVQLVSLDVSNTQSVLTGATNPNGATFIPVAPRKTLFSAPSPTPQGEVALISHPATEIADESVEEVAKAKVDLRKVRSARVNMRNGPGTQYSVLGKLKRGDQVTILQEPGNGWVKLKVVEGGRIGWISASLLAKVD</sequence>